<evidence type="ECO:0000313" key="2">
    <source>
        <dbReference type="Proteomes" id="UP000236735"/>
    </source>
</evidence>
<organism evidence="1 2">
    <name type="scientific">Xylanibacter ruminicola</name>
    <name type="common">Prevotella ruminicola</name>
    <dbReference type="NCBI Taxonomy" id="839"/>
    <lineage>
        <taxon>Bacteria</taxon>
        <taxon>Pseudomonadati</taxon>
        <taxon>Bacteroidota</taxon>
        <taxon>Bacteroidia</taxon>
        <taxon>Bacteroidales</taxon>
        <taxon>Prevotellaceae</taxon>
        <taxon>Xylanibacter</taxon>
    </lineage>
</organism>
<proteinExistence type="predicted"/>
<reference evidence="1 2" key="1">
    <citation type="submission" date="2016-10" db="EMBL/GenBank/DDBJ databases">
        <authorList>
            <person name="de Groot N.N."/>
        </authorList>
    </citation>
    <scope>NUCLEOTIDE SEQUENCE [LARGE SCALE GENOMIC DNA]</scope>
    <source>
        <strain evidence="1 2">AR32</strain>
    </source>
</reference>
<name>A0A1H5WC60_XYLRU</name>
<evidence type="ECO:0000313" key="1">
    <source>
        <dbReference type="EMBL" id="SEF96846.1"/>
    </source>
</evidence>
<dbReference type="Proteomes" id="UP000236735">
    <property type="component" value="Unassembled WGS sequence"/>
</dbReference>
<protein>
    <submittedName>
        <fullName evidence="1">Uncharacterized protein</fullName>
    </submittedName>
</protein>
<sequence length="32" mass="3459">MASLFLMIVMTIALGSMVSGYVEVLNHADEIC</sequence>
<dbReference type="AlphaFoldDB" id="A0A1H5WC60"/>
<gene>
    <name evidence="1" type="ORF">SAMN05216354_2252</name>
</gene>
<dbReference type="EMBL" id="FNUV01000006">
    <property type="protein sequence ID" value="SEF96846.1"/>
    <property type="molecule type" value="Genomic_DNA"/>
</dbReference>
<accession>A0A1H5WC60</accession>